<dbReference type="GO" id="GO:0016020">
    <property type="term" value="C:membrane"/>
    <property type="evidence" value="ECO:0007669"/>
    <property type="project" value="InterPro"/>
</dbReference>
<keyword evidence="1" id="KW-1133">Transmembrane helix</keyword>
<evidence type="ECO:0000256" key="1">
    <source>
        <dbReference type="SAM" id="Phobius"/>
    </source>
</evidence>
<feature type="transmembrane region" description="Helical" evidence="1">
    <location>
        <begin position="25"/>
        <end position="42"/>
    </location>
</feature>
<dbReference type="Pfam" id="PF04205">
    <property type="entry name" value="FMN_bind"/>
    <property type="match status" value="1"/>
</dbReference>
<accession>A0A133ZXS4</accession>
<dbReference type="InterPro" id="IPR007329">
    <property type="entry name" value="FMN-bd"/>
</dbReference>
<feature type="transmembrane region" description="Helical" evidence="1">
    <location>
        <begin position="93"/>
        <end position="109"/>
    </location>
</feature>
<dbReference type="STRING" id="467210.HMPREF1866_00646"/>
<sequence>MRLIACLITVLVFFYLLEKPIKKHATLFYIATIIISVLSVLAPKKGLPFVIDYLVKNILARGTLAGALFILVMVASVCPAAKLRGLLLRTRGEMAIIAALLTLIHNISYGKHYFVALFTKISDLDAPRIFAAVLSLVMIVLLIPLTLTSFMVIRKKMNPKKWKSLQRLSYIFYGLLFIHISMIFSISIAKGHLSTLFDLSVYVIIYIAYLICRAKKYEKQRVLCILFMVLICVLYIPIAVMGFKGSKTQKENVTTEENVSTKASSDAAYKDGTYEGSATGYSGQMTVSVTVSCCKISEINIVDTGDDEEYLIDAKDVIPQIIEKQSTEVDAVSGATHSSKGIINAVAKALESAKE</sequence>
<feature type="transmembrane region" description="Helical" evidence="1">
    <location>
        <begin position="170"/>
        <end position="189"/>
    </location>
</feature>
<feature type="transmembrane region" description="Helical" evidence="1">
    <location>
        <begin position="129"/>
        <end position="150"/>
    </location>
</feature>
<organism evidence="3 4">
    <name type="scientific">Lachnoanaerobaculum saburreum</name>
    <dbReference type="NCBI Taxonomy" id="467210"/>
    <lineage>
        <taxon>Bacteria</taxon>
        <taxon>Bacillati</taxon>
        <taxon>Bacillota</taxon>
        <taxon>Clostridia</taxon>
        <taxon>Lachnospirales</taxon>
        <taxon>Lachnospiraceae</taxon>
        <taxon>Lachnoanaerobaculum</taxon>
    </lineage>
</organism>
<keyword evidence="1" id="KW-0812">Transmembrane</keyword>
<dbReference type="EMBL" id="LSDA01000017">
    <property type="protein sequence ID" value="KXB60220.1"/>
    <property type="molecule type" value="Genomic_DNA"/>
</dbReference>
<keyword evidence="4" id="KW-1185">Reference proteome</keyword>
<dbReference type="GO" id="GO:0010181">
    <property type="term" value="F:FMN binding"/>
    <property type="evidence" value="ECO:0007669"/>
    <property type="project" value="InterPro"/>
</dbReference>
<proteinExistence type="predicted"/>
<protein>
    <submittedName>
        <fullName evidence="3">FMN-binding domain protein</fullName>
    </submittedName>
</protein>
<dbReference type="AlphaFoldDB" id="A0A133ZXS4"/>
<reference evidence="4" key="1">
    <citation type="submission" date="2016-01" db="EMBL/GenBank/DDBJ databases">
        <authorList>
            <person name="Mitreva M."/>
            <person name="Pepin K.H."/>
            <person name="Mihindukulasuriya K.A."/>
            <person name="Fulton R."/>
            <person name="Fronick C."/>
            <person name="O'Laughlin M."/>
            <person name="Miner T."/>
            <person name="Herter B."/>
            <person name="Rosa B.A."/>
            <person name="Cordes M."/>
            <person name="Tomlinson C."/>
            <person name="Wollam A."/>
            <person name="Palsikar V.B."/>
            <person name="Mardis E.R."/>
            <person name="Wilson R.K."/>
        </authorList>
    </citation>
    <scope>NUCLEOTIDE SEQUENCE [LARGE SCALE GENOMIC DNA]</scope>
    <source>
        <strain evidence="4">DNF00896</strain>
    </source>
</reference>
<dbReference type="OrthoDB" id="3174396at2"/>
<comment type="caution">
    <text evidence="3">The sequence shown here is derived from an EMBL/GenBank/DDBJ whole genome shotgun (WGS) entry which is preliminary data.</text>
</comment>
<name>A0A133ZXS4_9FIRM</name>
<feature type="transmembrane region" description="Helical" evidence="1">
    <location>
        <begin position="224"/>
        <end position="243"/>
    </location>
</feature>
<dbReference type="PATRIC" id="fig|467210.3.peg.637"/>
<evidence type="ECO:0000259" key="2">
    <source>
        <dbReference type="SMART" id="SM00900"/>
    </source>
</evidence>
<evidence type="ECO:0000313" key="4">
    <source>
        <dbReference type="Proteomes" id="UP000070394"/>
    </source>
</evidence>
<dbReference type="SMART" id="SM00900">
    <property type="entry name" value="FMN_bind"/>
    <property type="match status" value="1"/>
</dbReference>
<evidence type="ECO:0000313" key="3">
    <source>
        <dbReference type="EMBL" id="KXB60220.1"/>
    </source>
</evidence>
<feature type="transmembrane region" description="Helical" evidence="1">
    <location>
        <begin position="62"/>
        <end position="81"/>
    </location>
</feature>
<gene>
    <name evidence="3" type="ORF">HMPREF1866_00646</name>
</gene>
<dbReference type="Gene3D" id="3.90.1010.20">
    <property type="match status" value="1"/>
</dbReference>
<keyword evidence="1" id="KW-0472">Membrane</keyword>
<dbReference type="RefSeq" id="WP_060930582.1">
    <property type="nucleotide sequence ID" value="NZ_KQ959779.1"/>
</dbReference>
<dbReference type="Proteomes" id="UP000070394">
    <property type="component" value="Unassembled WGS sequence"/>
</dbReference>
<feature type="transmembrane region" description="Helical" evidence="1">
    <location>
        <begin position="195"/>
        <end position="212"/>
    </location>
</feature>
<feature type="domain" description="FMN-binding" evidence="2">
    <location>
        <begin position="280"/>
        <end position="353"/>
    </location>
</feature>